<keyword evidence="6 9" id="KW-0472">Membrane</keyword>
<evidence type="ECO:0000256" key="8">
    <source>
        <dbReference type="ARBA" id="ARBA00023180"/>
    </source>
</evidence>
<accession>A0AAD8ADB8</accession>
<evidence type="ECO:0000313" key="13">
    <source>
        <dbReference type="Proteomes" id="UP001233999"/>
    </source>
</evidence>
<keyword evidence="10" id="KW-0732">Signal</keyword>
<evidence type="ECO:0000313" key="12">
    <source>
        <dbReference type="EMBL" id="KAJ9596884.1"/>
    </source>
</evidence>
<dbReference type="GO" id="GO:0050906">
    <property type="term" value="P:detection of stimulus involved in sensory perception"/>
    <property type="evidence" value="ECO:0007669"/>
    <property type="project" value="UniProtKB-ARBA"/>
</dbReference>
<comment type="subcellular location">
    <subcellularLocation>
        <location evidence="1">Cell membrane</location>
        <topology evidence="1">Multi-pass membrane protein</topology>
    </subcellularLocation>
</comment>
<dbReference type="SUPFAM" id="SSF53850">
    <property type="entry name" value="Periplasmic binding protein-like II"/>
    <property type="match status" value="1"/>
</dbReference>
<dbReference type="Proteomes" id="UP001233999">
    <property type="component" value="Unassembled WGS sequence"/>
</dbReference>
<reference evidence="12" key="2">
    <citation type="submission" date="2023-05" db="EMBL/GenBank/DDBJ databases">
        <authorList>
            <person name="Fouks B."/>
        </authorList>
    </citation>
    <scope>NUCLEOTIDE SEQUENCE</scope>
    <source>
        <strain evidence="12">Stay&amp;Tobe</strain>
        <tissue evidence="12">Testes</tissue>
    </source>
</reference>
<sequence length="297" mass="33235">MTVVCTLLGLAVCLCLIYRIGKNYGSPEISNLYTAPQALLYVLGIFCQQGLDVTPVTWSCRIVYWISYLTAIVIFSAYSGSLVSSLANQRIVPPFTTFQGLLKHGQYKVATVADSSHLTTFQDSTDELLRRIYEELFDKNNLPSTFFEGANNICSIKNYAFIASYASVLALSKNISCGILALKKASLPENLGFVAAKNFPYLGLINFKLANLQRSGILNRIRSDELLQKLPEEKVLWMSVSFEAVQPIFTVLSIGTAVAVVLLLLEKQARCLLRNSWYRSKFKGRKAYARFYAKRNN</sequence>
<feature type="chain" id="PRO_5041965665" description="Ionotropic glutamate receptor C-terminal domain-containing protein" evidence="10">
    <location>
        <begin position="26"/>
        <end position="297"/>
    </location>
</feature>
<proteinExistence type="inferred from homology"/>
<dbReference type="InterPro" id="IPR052192">
    <property type="entry name" value="Insect_Ionotropic_Sensory_Rcpt"/>
</dbReference>
<evidence type="ECO:0000259" key="11">
    <source>
        <dbReference type="Pfam" id="PF00060"/>
    </source>
</evidence>
<name>A0AAD8ADB8_DIPPU</name>
<dbReference type="GO" id="GO:0005886">
    <property type="term" value="C:plasma membrane"/>
    <property type="evidence" value="ECO:0007669"/>
    <property type="project" value="UniProtKB-SubCell"/>
</dbReference>
<evidence type="ECO:0000256" key="6">
    <source>
        <dbReference type="ARBA" id="ARBA00023136"/>
    </source>
</evidence>
<feature type="domain" description="Ionotropic glutamate receptor C-terminal" evidence="11">
    <location>
        <begin position="1"/>
        <end position="223"/>
    </location>
</feature>
<keyword evidence="7" id="KW-0675">Receptor</keyword>
<dbReference type="InterPro" id="IPR001320">
    <property type="entry name" value="Iontro_rcpt_C"/>
</dbReference>
<dbReference type="AlphaFoldDB" id="A0AAD8ADB8"/>
<dbReference type="Gene3D" id="1.10.287.70">
    <property type="match status" value="1"/>
</dbReference>
<gene>
    <name evidence="12" type="ORF">L9F63_012140</name>
</gene>
<keyword evidence="5 9" id="KW-1133">Transmembrane helix</keyword>
<evidence type="ECO:0000256" key="4">
    <source>
        <dbReference type="ARBA" id="ARBA00022692"/>
    </source>
</evidence>
<organism evidence="12 13">
    <name type="scientific">Diploptera punctata</name>
    <name type="common">Pacific beetle cockroach</name>
    <dbReference type="NCBI Taxonomy" id="6984"/>
    <lineage>
        <taxon>Eukaryota</taxon>
        <taxon>Metazoa</taxon>
        <taxon>Ecdysozoa</taxon>
        <taxon>Arthropoda</taxon>
        <taxon>Hexapoda</taxon>
        <taxon>Insecta</taxon>
        <taxon>Pterygota</taxon>
        <taxon>Neoptera</taxon>
        <taxon>Polyneoptera</taxon>
        <taxon>Dictyoptera</taxon>
        <taxon>Blattodea</taxon>
        <taxon>Blaberoidea</taxon>
        <taxon>Blaberidae</taxon>
        <taxon>Diplopterinae</taxon>
        <taxon>Diploptera</taxon>
    </lineage>
</organism>
<evidence type="ECO:0000256" key="7">
    <source>
        <dbReference type="ARBA" id="ARBA00023170"/>
    </source>
</evidence>
<feature type="transmembrane region" description="Helical" evidence="9">
    <location>
        <begin position="62"/>
        <end position="83"/>
    </location>
</feature>
<keyword evidence="8" id="KW-0325">Glycoprotein</keyword>
<dbReference type="GO" id="GO:0015276">
    <property type="term" value="F:ligand-gated monoatomic ion channel activity"/>
    <property type="evidence" value="ECO:0007669"/>
    <property type="project" value="InterPro"/>
</dbReference>
<feature type="signal peptide" evidence="10">
    <location>
        <begin position="1"/>
        <end position="25"/>
    </location>
</feature>
<evidence type="ECO:0000256" key="9">
    <source>
        <dbReference type="SAM" id="Phobius"/>
    </source>
</evidence>
<evidence type="ECO:0000256" key="5">
    <source>
        <dbReference type="ARBA" id="ARBA00022989"/>
    </source>
</evidence>
<evidence type="ECO:0000256" key="1">
    <source>
        <dbReference type="ARBA" id="ARBA00004651"/>
    </source>
</evidence>
<protein>
    <recommendedName>
        <fullName evidence="11">Ionotropic glutamate receptor C-terminal domain-containing protein</fullName>
    </recommendedName>
</protein>
<comment type="similarity">
    <text evidence="2">Belongs to the glutamate-gated ion channel (TC 1.A.10.1) family.</text>
</comment>
<dbReference type="Pfam" id="PF00060">
    <property type="entry name" value="Lig_chan"/>
    <property type="match status" value="1"/>
</dbReference>
<keyword evidence="13" id="KW-1185">Reference proteome</keyword>
<feature type="transmembrane region" description="Helical" evidence="9">
    <location>
        <begin position="159"/>
        <end position="182"/>
    </location>
</feature>
<evidence type="ECO:0000256" key="2">
    <source>
        <dbReference type="ARBA" id="ARBA00008685"/>
    </source>
</evidence>
<evidence type="ECO:0000256" key="3">
    <source>
        <dbReference type="ARBA" id="ARBA00022475"/>
    </source>
</evidence>
<dbReference type="EMBL" id="JASPKZ010001957">
    <property type="protein sequence ID" value="KAJ9596884.1"/>
    <property type="molecule type" value="Genomic_DNA"/>
</dbReference>
<comment type="caution">
    <text evidence="12">The sequence shown here is derived from an EMBL/GenBank/DDBJ whole genome shotgun (WGS) entry which is preliminary data.</text>
</comment>
<reference evidence="12" key="1">
    <citation type="journal article" date="2023" name="IScience">
        <title>Live-bearing cockroach genome reveals convergent evolutionary mechanisms linked to viviparity in insects and beyond.</title>
        <authorList>
            <person name="Fouks B."/>
            <person name="Harrison M.C."/>
            <person name="Mikhailova A.A."/>
            <person name="Marchal E."/>
            <person name="English S."/>
            <person name="Carruthers M."/>
            <person name="Jennings E.C."/>
            <person name="Chiamaka E.L."/>
            <person name="Frigard R.A."/>
            <person name="Pippel M."/>
            <person name="Attardo G.M."/>
            <person name="Benoit J.B."/>
            <person name="Bornberg-Bauer E."/>
            <person name="Tobe S.S."/>
        </authorList>
    </citation>
    <scope>NUCLEOTIDE SEQUENCE</scope>
    <source>
        <strain evidence="12">Stay&amp;Tobe</strain>
    </source>
</reference>
<keyword evidence="4 9" id="KW-0812">Transmembrane</keyword>
<keyword evidence="3" id="KW-1003">Cell membrane</keyword>
<dbReference type="PANTHER" id="PTHR42643">
    <property type="entry name" value="IONOTROPIC RECEPTOR 20A-RELATED"/>
    <property type="match status" value="1"/>
</dbReference>
<feature type="transmembrane region" description="Helical" evidence="9">
    <location>
        <begin position="244"/>
        <end position="265"/>
    </location>
</feature>
<dbReference type="PANTHER" id="PTHR42643:SF24">
    <property type="entry name" value="IONOTROPIC RECEPTOR 60A"/>
    <property type="match status" value="1"/>
</dbReference>
<evidence type="ECO:0000256" key="10">
    <source>
        <dbReference type="SAM" id="SignalP"/>
    </source>
</evidence>